<dbReference type="RefSeq" id="WP_129424268.1">
    <property type="nucleotide sequence ID" value="NZ_SDWV01000002.1"/>
</dbReference>
<keyword evidence="3" id="KW-0378">Hydrolase</keyword>
<dbReference type="EMBL" id="SDWV01000002">
    <property type="protein sequence ID" value="RYC14155.1"/>
    <property type="molecule type" value="Genomic_DNA"/>
</dbReference>
<gene>
    <name evidence="3" type="ORF">EUA94_02220</name>
</gene>
<feature type="domain" description="Amidase" evidence="2">
    <location>
        <begin position="34"/>
        <end position="450"/>
    </location>
</feature>
<dbReference type="InterPro" id="IPR000120">
    <property type="entry name" value="Amidase"/>
</dbReference>
<comment type="caution">
    <text evidence="3">The sequence shown here is derived from an EMBL/GenBank/DDBJ whole genome shotgun (WGS) entry which is preliminary data.</text>
</comment>
<evidence type="ECO:0000259" key="2">
    <source>
        <dbReference type="Pfam" id="PF01425"/>
    </source>
</evidence>
<organism evidence="3 4">
    <name type="scientific">Nocardioides zhouii</name>
    <dbReference type="NCBI Taxonomy" id="1168729"/>
    <lineage>
        <taxon>Bacteria</taxon>
        <taxon>Bacillati</taxon>
        <taxon>Actinomycetota</taxon>
        <taxon>Actinomycetes</taxon>
        <taxon>Propionibacteriales</taxon>
        <taxon>Nocardioidaceae</taxon>
        <taxon>Nocardioides</taxon>
    </lineage>
</organism>
<dbReference type="OrthoDB" id="5175573at2"/>
<dbReference type="Pfam" id="PF01425">
    <property type="entry name" value="Amidase"/>
    <property type="match status" value="1"/>
</dbReference>
<dbReference type="SUPFAM" id="SSF75304">
    <property type="entry name" value="Amidase signature (AS) enzymes"/>
    <property type="match status" value="1"/>
</dbReference>
<evidence type="ECO:0000256" key="1">
    <source>
        <dbReference type="ARBA" id="ARBA00009199"/>
    </source>
</evidence>
<evidence type="ECO:0000313" key="4">
    <source>
        <dbReference type="Proteomes" id="UP000291101"/>
    </source>
</evidence>
<reference evidence="3 4" key="1">
    <citation type="submission" date="2019-01" db="EMBL/GenBank/DDBJ databases">
        <title>Novel species of Nocardioides.</title>
        <authorList>
            <person name="Liu Q."/>
            <person name="X Y.-H."/>
        </authorList>
    </citation>
    <scope>NUCLEOTIDE SEQUENCE [LARGE SCALE GENOMIC DNA]</scope>
    <source>
        <strain evidence="3 4">HLT2-9</strain>
    </source>
</reference>
<dbReference type="PANTHER" id="PTHR11895:SF7">
    <property type="entry name" value="GLUTAMYL-TRNA(GLN) AMIDOTRANSFERASE SUBUNIT A, MITOCHONDRIAL"/>
    <property type="match status" value="1"/>
</dbReference>
<protein>
    <submittedName>
        <fullName evidence="3">Amidase</fullName>
        <ecNumber evidence="3">3.5.1.4</ecNumber>
    </submittedName>
</protein>
<dbReference type="Gene3D" id="3.90.1300.10">
    <property type="entry name" value="Amidase signature (AS) domain"/>
    <property type="match status" value="1"/>
</dbReference>
<dbReference type="NCBIfam" id="NF005899">
    <property type="entry name" value="PRK07869.1"/>
    <property type="match status" value="1"/>
</dbReference>
<comment type="similarity">
    <text evidence="1">Belongs to the amidase family.</text>
</comment>
<keyword evidence="4" id="KW-1185">Reference proteome</keyword>
<dbReference type="InterPro" id="IPR023631">
    <property type="entry name" value="Amidase_dom"/>
</dbReference>
<name>A0A4Q2T5P7_9ACTN</name>
<proteinExistence type="inferred from homology"/>
<dbReference type="AlphaFoldDB" id="A0A4Q2T5P7"/>
<dbReference type="InterPro" id="IPR036928">
    <property type="entry name" value="AS_sf"/>
</dbReference>
<sequence length="480" mass="51342">MTRVHAFSADDALIDLDATGLVEALREGTVSVPEVVDAAIARTERVDADLGAVAHAAYDRARAEARHPRGGWFAGVPTFVKDNVDVAGMPTQHGADAFTAAPATADGDFARMYLATGLIPLGKTQLSEFGFSGAADHVRLGPVRSPWHTDHYAGASSAGSAALVAAGAVPIAHANDGGGSIRIPAAVNGLVGLKPTRGRLAQDRMMREMPVRIVSDGVLTRSVRDTAAFYREAEKVWRNPLLAPIGDITRPSRARLRIAVVTQGIGRDSSPEVRDLTLRTARLLEDLGHHVEEIDNPVPDSFPEHFVRFWSMLALAISRRGKKDFGPTWDPTKLDNLTLGLARHAARNLHKQPYSIAVLRGSQRVAARHRASYDVTLTPTLATETPRVGHLRPDQDYDQIMERLIEWVAFTPLQNATGEPAVSLPLATTSAGLPQGMMLGAGSGREARLLGLAYELEEAVGWPRIQGAPEAAEGAVGGLS</sequence>
<dbReference type="GO" id="GO:0004040">
    <property type="term" value="F:amidase activity"/>
    <property type="evidence" value="ECO:0007669"/>
    <property type="project" value="UniProtKB-EC"/>
</dbReference>
<dbReference type="EC" id="3.5.1.4" evidence="3"/>
<accession>A0A4Q2T5P7</accession>
<dbReference type="PANTHER" id="PTHR11895">
    <property type="entry name" value="TRANSAMIDASE"/>
    <property type="match status" value="1"/>
</dbReference>
<evidence type="ECO:0000313" key="3">
    <source>
        <dbReference type="EMBL" id="RYC14155.1"/>
    </source>
</evidence>
<dbReference type="Proteomes" id="UP000291101">
    <property type="component" value="Unassembled WGS sequence"/>
</dbReference>